<evidence type="ECO:0000256" key="2">
    <source>
        <dbReference type="SAM" id="MobiDB-lite"/>
    </source>
</evidence>
<keyword evidence="1" id="KW-0175">Coiled coil</keyword>
<evidence type="ECO:0000313" key="4">
    <source>
        <dbReference type="Proteomes" id="UP000193781"/>
    </source>
</evidence>
<dbReference type="Proteomes" id="UP000193781">
    <property type="component" value="Unassembled WGS sequence"/>
</dbReference>
<feature type="coiled-coil region" evidence="1">
    <location>
        <begin position="10"/>
        <end position="37"/>
    </location>
</feature>
<evidence type="ECO:0000256" key="1">
    <source>
        <dbReference type="SAM" id="Coils"/>
    </source>
</evidence>
<accession>A0A1X1YYG6</accession>
<proteinExistence type="predicted"/>
<feature type="region of interest" description="Disordered" evidence="2">
    <location>
        <begin position="110"/>
        <end position="155"/>
    </location>
</feature>
<keyword evidence="4" id="KW-1185">Reference proteome</keyword>
<comment type="caution">
    <text evidence="3">The sequence shown here is derived from an EMBL/GenBank/DDBJ whole genome shotgun (WGS) entry which is preliminary data.</text>
</comment>
<name>A0A1X1YYG6_9MYCO</name>
<evidence type="ECO:0000313" key="3">
    <source>
        <dbReference type="EMBL" id="ORW16122.1"/>
    </source>
</evidence>
<organism evidence="3 4">
    <name type="scientific">Mycobacterium nebraskense</name>
    <dbReference type="NCBI Taxonomy" id="244292"/>
    <lineage>
        <taxon>Bacteria</taxon>
        <taxon>Bacillati</taxon>
        <taxon>Actinomycetota</taxon>
        <taxon>Actinomycetes</taxon>
        <taxon>Mycobacteriales</taxon>
        <taxon>Mycobacteriaceae</taxon>
        <taxon>Mycobacterium</taxon>
    </lineage>
</organism>
<sequence length="155" mass="16555">MVGMEKTTSRKLARKRLLEAQQEAASAREARERANLSDLTEFTVRLAEVDAVDEWLAGRVEKLKAEAAGKRQAHRRAAGKALHAMRLRGETMASISALTGLSVSRLRELMKSSAEDSAGAAGEPERPAAQVVPLPNRVPSDVGDSTAPEGAVVAQ</sequence>
<dbReference type="EMBL" id="LQPH01000164">
    <property type="protein sequence ID" value="ORW16122.1"/>
    <property type="molecule type" value="Genomic_DNA"/>
</dbReference>
<protein>
    <submittedName>
        <fullName evidence="3">Uncharacterized protein</fullName>
    </submittedName>
</protein>
<gene>
    <name evidence="3" type="ORF">AWC17_15405</name>
</gene>
<reference evidence="3 4" key="1">
    <citation type="submission" date="2016-01" db="EMBL/GenBank/DDBJ databases">
        <title>The new phylogeny of the genus Mycobacterium.</title>
        <authorList>
            <person name="Tarcisio F."/>
            <person name="Conor M."/>
            <person name="Antonella G."/>
            <person name="Elisabetta G."/>
            <person name="Giulia F.S."/>
            <person name="Sara T."/>
            <person name="Anna F."/>
            <person name="Clotilde B."/>
            <person name="Roberto B."/>
            <person name="Veronica D.S."/>
            <person name="Fabio R."/>
            <person name="Monica P."/>
            <person name="Olivier J."/>
            <person name="Enrico T."/>
            <person name="Nicola S."/>
        </authorList>
    </citation>
    <scope>NUCLEOTIDE SEQUENCE [LARGE SCALE GENOMIC DNA]</scope>
    <source>
        <strain evidence="3 4">DSM 44803</strain>
    </source>
</reference>
<dbReference type="AlphaFoldDB" id="A0A1X1YYG6"/>